<dbReference type="STRING" id="136037.A0A067R4X1"/>
<dbReference type="GO" id="GO:0004674">
    <property type="term" value="F:protein serine/threonine kinase activity"/>
    <property type="evidence" value="ECO:0007669"/>
    <property type="project" value="UniProtKB-KW"/>
</dbReference>
<dbReference type="InterPro" id="IPR008271">
    <property type="entry name" value="Ser/Thr_kinase_AS"/>
</dbReference>
<dbReference type="InterPro" id="IPR000719">
    <property type="entry name" value="Prot_kinase_dom"/>
</dbReference>
<dbReference type="SUPFAM" id="SSF47986">
    <property type="entry name" value="DEATH domain"/>
    <property type="match status" value="1"/>
</dbReference>
<dbReference type="InterPro" id="IPR000488">
    <property type="entry name" value="Death_dom"/>
</dbReference>
<keyword evidence="7" id="KW-0067">ATP-binding</keyword>
<dbReference type="PROSITE" id="PS50011">
    <property type="entry name" value="PROTEIN_KINASE_DOM"/>
    <property type="match status" value="1"/>
</dbReference>
<protein>
    <submittedName>
        <fullName evidence="11">Death-associated protein kinase 1</fullName>
    </submittedName>
</protein>
<feature type="repeat" description="ANK" evidence="8">
    <location>
        <begin position="551"/>
        <end position="583"/>
    </location>
</feature>
<evidence type="ECO:0000256" key="6">
    <source>
        <dbReference type="ARBA" id="ARBA00022777"/>
    </source>
</evidence>
<dbReference type="InterPro" id="IPR036770">
    <property type="entry name" value="Ankyrin_rpt-contain_sf"/>
</dbReference>
<dbReference type="eggNOG" id="KOG0032">
    <property type="taxonomic scope" value="Eukaryota"/>
</dbReference>
<keyword evidence="2" id="KW-0723">Serine/threonine-protein kinase</keyword>
<keyword evidence="5" id="KW-0547">Nucleotide-binding</keyword>
<dbReference type="Gene3D" id="3.30.200.20">
    <property type="entry name" value="Phosphorylase Kinase, domain 1"/>
    <property type="match status" value="1"/>
</dbReference>
<evidence type="ECO:0000256" key="4">
    <source>
        <dbReference type="ARBA" id="ARBA00022737"/>
    </source>
</evidence>
<dbReference type="AlphaFoldDB" id="A0A067R4X1"/>
<sequence length="1256" mass="140303">GQFAVVRRCVEKVSGCQYAAKFIRKRRVCRGVRAEDIHREVSLLQQLKHPNIVTLHQVFDSRQEVVLILELVEGGELFHFVSEKEYLNEEEAVQFIRQILYALEHMHNLHIAHLDLKPENILLLGNDSLQIKLIDFGLSQHLSAETRLRAMFGTPEFVAPEIVNYEPLSLGTDMWALGVITYILLSGASPFLGEDKQETYSNIVAGNYCYEKELFSNTSDLAKDFMSRLLVKDPKKRAKASDCLQHPWIQSSRKSYINEWCKCRQLKMYRSVGTMAGKVWNDFIKLILLSLLLSLLLISQPPPPLERDDSFVVLALHCAASEGNAAGLQELITLSTVDMNATNKRLCSRFYMHCLIIMLFYCQNNKTCNVQVAFLIEDKTLFYLQNGETAAHIAAGHGQLSVLTLLQKHGANLQNVDERGNTPLMCAAKNGHLVTVQFLLQAGMVVGVQDKNGDTALHHASSQGHLECVRCLVEYGACVDMTNHDESTPLHSALCKRHIHCAMFLLHSGADIDLQDKDGNTPIHLASREGLLTVAQTLCAFGCNVDIANKQGFYSLHLAARHGHTEIVRCLCLAGCNIEQKNGDGIKAEITALKHGYNDIGDLLNRLRNGSHHEELIKQLIPTSQTLTRINVKFFGHSGVGKSTLIESLRAGYFSSFFRKSKPSAGSNTGTSKFTSSDFPNSICEYTLVDLYTPSFQPHLGHSKLFFIIFIYDKLQQLFQVSGSFSGVGDLTLWEFSGQDTYFLVYDHFLGSTNCLHVVVFNLEDSASVQYQQCCFWLSFLQARIPPTEPLGDRGVASRVAQILLVATHPDTSRIPRTPQGNYICSQTERLLTQLIGKFGTRFELHQQVLIVDAHVSNSPGIRAIKSYLADAKQKILQSVPKWTGFLAGVVNWLPIIRRNSATFPVVPWFTFVDLVHCNVNPLAGEEHMKELIQQLQLMGEVVYLKSQYQDLVCMQPRWLCSSVIGQLLSLDFVAQARVTGCYTVDDFQVSFSECDALDILQVLEALQICTQASCVCSILHLPLYCNIYPRYRDPDSCYGGVKLKSPPDTFHLLHSIFPRIQVQLRRAMQSLGDPDSDLYQWFEGSKLCSGLIESLITLEDDGEAIEMKVRGPPTSELACFYFIEELLGIVDQVLLEMSPGLLIEKHVLSAEQLRLHSDLVHCWSPDKLMACILQPSCLNAKLLNPLTGNHESLLDLVGFGASEVNEVILSGDELPVTALSTVCRQQLCKLLDPPDPLGKDWCLLAVQLGLGDKIA</sequence>
<dbReference type="PANTHER" id="PTHR24342">
    <property type="entry name" value="SERINE/THREONINE-PROTEIN KINASE 17"/>
    <property type="match status" value="1"/>
</dbReference>
<dbReference type="Gene3D" id="1.10.533.10">
    <property type="entry name" value="Death Domain, Fas"/>
    <property type="match status" value="1"/>
</dbReference>
<dbReference type="Proteomes" id="UP000027135">
    <property type="component" value="Unassembled WGS sequence"/>
</dbReference>
<evidence type="ECO:0000256" key="1">
    <source>
        <dbReference type="ARBA" id="ARBA00001946"/>
    </source>
</evidence>
<dbReference type="Gene3D" id="1.10.510.10">
    <property type="entry name" value="Transferase(Phosphotransferase) domain 1"/>
    <property type="match status" value="1"/>
</dbReference>
<feature type="non-terminal residue" evidence="11">
    <location>
        <position position="1256"/>
    </location>
</feature>
<dbReference type="Pfam" id="PF00069">
    <property type="entry name" value="Pkinase"/>
    <property type="match status" value="1"/>
</dbReference>
<dbReference type="Gene3D" id="1.25.40.20">
    <property type="entry name" value="Ankyrin repeat-containing domain"/>
    <property type="match status" value="2"/>
</dbReference>
<dbReference type="GO" id="GO:0005634">
    <property type="term" value="C:nucleus"/>
    <property type="evidence" value="ECO:0007669"/>
    <property type="project" value="TreeGrafter"/>
</dbReference>
<feature type="repeat" description="ANK" evidence="8">
    <location>
        <begin position="419"/>
        <end position="451"/>
    </location>
</feature>
<evidence type="ECO:0000313" key="11">
    <source>
        <dbReference type="EMBL" id="KDR18310.1"/>
    </source>
</evidence>
<evidence type="ECO:0000256" key="7">
    <source>
        <dbReference type="ARBA" id="ARBA00022840"/>
    </source>
</evidence>
<dbReference type="GO" id="GO:0005737">
    <property type="term" value="C:cytoplasm"/>
    <property type="evidence" value="ECO:0007669"/>
    <property type="project" value="UniProtKB-ARBA"/>
</dbReference>
<reference evidence="11 12" key="1">
    <citation type="journal article" date="2014" name="Nat. Commun.">
        <title>Molecular traces of alternative social organization in a termite genome.</title>
        <authorList>
            <person name="Terrapon N."/>
            <person name="Li C."/>
            <person name="Robertson H.M."/>
            <person name="Ji L."/>
            <person name="Meng X."/>
            <person name="Booth W."/>
            <person name="Chen Z."/>
            <person name="Childers C.P."/>
            <person name="Glastad K.M."/>
            <person name="Gokhale K."/>
            <person name="Gowin J."/>
            <person name="Gronenberg W."/>
            <person name="Hermansen R.A."/>
            <person name="Hu H."/>
            <person name="Hunt B.G."/>
            <person name="Huylmans A.K."/>
            <person name="Khalil S.M."/>
            <person name="Mitchell R.D."/>
            <person name="Munoz-Torres M.C."/>
            <person name="Mustard J.A."/>
            <person name="Pan H."/>
            <person name="Reese J.T."/>
            <person name="Scharf M.E."/>
            <person name="Sun F."/>
            <person name="Vogel H."/>
            <person name="Xiao J."/>
            <person name="Yang W."/>
            <person name="Yang Z."/>
            <person name="Yang Z."/>
            <person name="Zhou J."/>
            <person name="Zhu J."/>
            <person name="Brent C.S."/>
            <person name="Elsik C.G."/>
            <person name="Goodisman M.A."/>
            <person name="Liberles D.A."/>
            <person name="Roe R.M."/>
            <person name="Vargo E.L."/>
            <person name="Vilcinskas A."/>
            <person name="Wang J."/>
            <person name="Bornberg-Bauer E."/>
            <person name="Korb J."/>
            <person name="Zhang G."/>
            <person name="Liebig J."/>
        </authorList>
    </citation>
    <scope>NUCLEOTIDE SEQUENCE [LARGE SCALE GENOMIC DNA]</scope>
    <source>
        <tissue evidence="11">Whole organism</tissue>
    </source>
</reference>
<evidence type="ECO:0000256" key="5">
    <source>
        <dbReference type="ARBA" id="ARBA00022741"/>
    </source>
</evidence>
<evidence type="ECO:0000256" key="2">
    <source>
        <dbReference type="ARBA" id="ARBA00022527"/>
    </source>
</evidence>
<feature type="repeat" description="ANK" evidence="8">
    <location>
        <begin position="386"/>
        <end position="418"/>
    </location>
</feature>
<keyword evidence="3" id="KW-0808">Transferase</keyword>
<dbReference type="Pfam" id="PF00023">
    <property type="entry name" value="Ank"/>
    <property type="match status" value="3"/>
</dbReference>
<dbReference type="InterPro" id="IPR020859">
    <property type="entry name" value="ROC"/>
</dbReference>
<feature type="repeat" description="ANK" evidence="8">
    <location>
        <begin position="452"/>
        <end position="484"/>
    </location>
</feature>
<dbReference type="GO" id="GO:0035556">
    <property type="term" value="P:intracellular signal transduction"/>
    <property type="evidence" value="ECO:0007669"/>
    <property type="project" value="TreeGrafter"/>
</dbReference>
<keyword evidence="4" id="KW-0677">Repeat</keyword>
<dbReference type="GO" id="GO:0043065">
    <property type="term" value="P:positive regulation of apoptotic process"/>
    <property type="evidence" value="ECO:0007669"/>
    <property type="project" value="TreeGrafter"/>
</dbReference>
<keyword evidence="12" id="KW-1185">Reference proteome</keyword>
<evidence type="ECO:0000256" key="8">
    <source>
        <dbReference type="PROSITE-ProRule" id="PRU00023"/>
    </source>
</evidence>
<feature type="non-terminal residue" evidence="11">
    <location>
        <position position="1"/>
    </location>
</feature>
<evidence type="ECO:0000259" key="9">
    <source>
        <dbReference type="PROSITE" id="PS50011"/>
    </source>
</evidence>
<keyword evidence="6 11" id="KW-0418">Kinase</keyword>
<evidence type="ECO:0000259" key="10">
    <source>
        <dbReference type="PROSITE" id="PS51424"/>
    </source>
</evidence>
<feature type="repeat" description="ANK" evidence="8">
    <location>
        <begin position="485"/>
        <end position="517"/>
    </location>
</feature>
<organism evidence="11 12">
    <name type="scientific">Zootermopsis nevadensis</name>
    <name type="common">Dampwood termite</name>
    <dbReference type="NCBI Taxonomy" id="136037"/>
    <lineage>
        <taxon>Eukaryota</taxon>
        <taxon>Metazoa</taxon>
        <taxon>Ecdysozoa</taxon>
        <taxon>Arthropoda</taxon>
        <taxon>Hexapoda</taxon>
        <taxon>Insecta</taxon>
        <taxon>Pterygota</taxon>
        <taxon>Neoptera</taxon>
        <taxon>Polyneoptera</taxon>
        <taxon>Dictyoptera</taxon>
        <taxon>Blattodea</taxon>
        <taxon>Blattoidea</taxon>
        <taxon>Termitoidae</taxon>
        <taxon>Termopsidae</taxon>
        <taxon>Zootermopsis</taxon>
    </lineage>
</organism>
<dbReference type="InterPro" id="IPR011029">
    <property type="entry name" value="DEATH-like_dom_sf"/>
</dbReference>
<dbReference type="SUPFAM" id="SSF48403">
    <property type="entry name" value="Ankyrin repeat"/>
    <property type="match status" value="1"/>
</dbReference>
<dbReference type="Pfam" id="PF12796">
    <property type="entry name" value="Ank_2"/>
    <property type="match status" value="1"/>
</dbReference>
<keyword evidence="8" id="KW-0040">ANK repeat</keyword>
<dbReference type="Gene3D" id="3.40.50.300">
    <property type="entry name" value="P-loop containing nucleotide triphosphate hydrolases"/>
    <property type="match status" value="1"/>
</dbReference>
<gene>
    <name evidence="11" type="ORF">L798_07190</name>
</gene>
<dbReference type="InterPro" id="IPR002110">
    <property type="entry name" value="Ankyrin_rpt"/>
</dbReference>
<dbReference type="SUPFAM" id="SSF52540">
    <property type="entry name" value="P-loop containing nucleoside triphosphate hydrolases"/>
    <property type="match status" value="1"/>
</dbReference>
<dbReference type="SMART" id="SM00220">
    <property type="entry name" value="S_TKc"/>
    <property type="match status" value="1"/>
</dbReference>
<dbReference type="PROSITE" id="PS51424">
    <property type="entry name" value="ROC"/>
    <property type="match status" value="1"/>
</dbReference>
<dbReference type="PROSITE" id="PS00108">
    <property type="entry name" value="PROTEIN_KINASE_ST"/>
    <property type="match status" value="1"/>
</dbReference>
<proteinExistence type="predicted"/>
<dbReference type="InterPro" id="IPR011009">
    <property type="entry name" value="Kinase-like_dom_sf"/>
</dbReference>
<feature type="domain" description="Roc" evidence="10">
    <location>
        <begin position="623"/>
        <end position="876"/>
    </location>
</feature>
<feature type="repeat" description="ANK" evidence="8">
    <location>
        <begin position="518"/>
        <end position="550"/>
    </location>
</feature>
<dbReference type="PROSITE" id="PS50297">
    <property type="entry name" value="ANK_REP_REGION"/>
    <property type="match status" value="6"/>
</dbReference>
<dbReference type="Pfam" id="PF00531">
    <property type="entry name" value="Death"/>
    <property type="match status" value="1"/>
</dbReference>
<dbReference type="GO" id="GO:0005524">
    <property type="term" value="F:ATP binding"/>
    <property type="evidence" value="ECO:0007669"/>
    <property type="project" value="UniProtKB-KW"/>
</dbReference>
<dbReference type="OMA" id="EPYHMAY"/>
<dbReference type="PROSITE" id="PS50088">
    <property type="entry name" value="ANK_REPEAT"/>
    <property type="match status" value="6"/>
</dbReference>
<dbReference type="SMART" id="SM00248">
    <property type="entry name" value="ANK"/>
    <property type="match status" value="7"/>
</dbReference>
<dbReference type="InParanoid" id="A0A067R4X1"/>
<evidence type="ECO:0000256" key="3">
    <source>
        <dbReference type="ARBA" id="ARBA00022679"/>
    </source>
</evidence>
<evidence type="ECO:0000313" key="12">
    <source>
        <dbReference type="Proteomes" id="UP000027135"/>
    </source>
</evidence>
<dbReference type="InterPro" id="IPR027417">
    <property type="entry name" value="P-loop_NTPase"/>
</dbReference>
<dbReference type="EMBL" id="KK852693">
    <property type="protein sequence ID" value="KDR18310.1"/>
    <property type="molecule type" value="Genomic_DNA"/>
</dbReference>
<accession>A0A067R4X1</accession>
<dbReference type="SUPFAM" id="SSF56112">
    <property type="entry name" value="Protein kinase-like (PK-like)"/>
    <property type="match status" value="1"/>
</dbReference>
<name>A0A067R4X1_ZOONE</name>
<dbReference type="FunFam" id="1.10.510.10:FF:000571">
    <property type="entry name" value="Maternal embryonic leucine zipper kinase"/>
    <property type="match status" value="1"/>
</dbReference>
<comment type="cofactor">
    <cofactor evidence="1">
        <name>Mg(2+)</name>
        <dbReference type="ChEBI" id="CHEBI:18420"/>
    </cofactor>
</comment>
<dbReference type="PANTHER" id="PTHR24342:SF14">
    <property type="entry name" value="DEATH-ASSOCIATED PROTEIN KINASE DAPK-1"/>
    <property type="match status" value="1"/>
</dbReference>
<feature type="domain" description="Protein kinase" evidence="9">
    <location>
        <begin position="1"/>
        <end position="249"/>
    </location>
</feature>
<dbReference type="GO" id="GO:0005525">
    <property type="term" value="F:GTP binding"/>
    <property type="evidence" value="ECO:0007669"/>
    <property type="project" value="UniProtKB-KW"/>
</dbReference>